<feature type="domain" description="HNH nuclease" evidence="1">
    <location>
        <begin position="60"/>
        <end position="121"/>
    </location>
</feature>
<dbReference type="RefSeq" id="XP_028483909.1">
    <property type="nucleotide sequence ID" value="XM_028632335.1"/>
</dbReference>
<gene>
    <name evidence="2" type="ORF">C8Q69DRAFT_499946</name>
</gene>
<organism evidence="2 3">
    <name type="scientific">Byssochlamys spectabilis</name>
    <name type="common">Paecilomyces variotii</name>
    <dbReference type="NCBI Taxonomy" id="264951"/>
    <lineage>
        <taxon>Eukaryota</taxon>
        <taxon>Fungi</taxon>
        <taxon>Dikarya</taxon>
        <taxon>Ascomycota</taxon>
        <taxon>Pezizomycotina</taxon>
        <taxon>Eurotiomycetes</taxon>
        <taxon>Eurotiomycetidae</taxon>
        <taxon>Eurotiales</taxon>
        <taxon>Thermoascaceae</taxon>
        <taxon>Paecilomyces</taxon>
    </lineage>
</organism>
<keyword evidence="3" id="KW-1185">Reference proteome</keyword>
<dbReference type="VEuPathDB" id="FungiDB:C8Q69DRAFT_499946"/>
<sequence length="196" mass="22211">MSNVIQVYNHGQPVEIPQDIIPLGRSRSRLRSKHRLLAIFRRDIVNYYAASREGNTVLYCHLLGWMEAELVKAAHLVPKSLTGEETSYIFGVDEFIRFDPRNGITLNKKIEAALDNGTIVIIPVPGTTTKWKCILVDEKLRKETCVTLRGQVKWEELDNKGLAFLTQNHPQDATYDVDHTPVCCGSHLMVRATPRS</sequence>
<dbReference type="AlphaFoldDB" id="A0A443HR49"/>
<protein>
    <recommendedName>
        <fullName evidence="1">HNH nuclease domain-containing protein</fullName>
    </recommendedName>
</protein>
<dbReference type="EMBL" id="RCNU01000008">
    <property type="protein sequence ID" value="RWQ94264.1"/>
    <property type="molecule type" value="Genomic_DNA"/>
</dbReference>
<accession>A0A443HR49</accession>
<reference evidence="2 3" key="1">
    <citation type="journal article" date="2018" name="Front. Microbiol.">
        <title>Genomic and genetic insights into a cosmopolitan fungus, Paecilomyces variotii (Eurotiales).</title>
        <authorList>
            <person name="Urquhart A.S."/>
            <person name="Mondo S.J."/>
            <person name="Makela M.R."/>
            <person name="Hane J.K."/>
            <person name="Wiebenga A."/>
            <person name="He G."/>
            <person name="Mihaltcheva S."/>
            <person name="Pangilinan J."/>
            <person name="Lipzen A."/>
            <person name="Barry K."/>
            <person name="de Vries R.P."/>
            <person name="Grigoriev I.V."/>
            <person name="Idnurm A."/>
        </authorList>
    </citation>
    <scope>NUCLEOTIDE SEQUENCE [LARGE SCALE GENOMIC DNA]</scope>
    <source>
        <strain evidence="2 3">CBS 101075</strain>
    </source>
</reference>
<evidence type="ECO:0000313" key="3">
    <source>
        <dbReference type="Proteomes" id="UP000283841"/>
    </source>
</evidence>
<dbReference type="Proteomes" id="UP000283841">
    <property type="component" value="Unassembled WGS sequence"/>
</dbReference>
<evidence type="ECO:0000259" key="1">
    <source>
        <dbReference type="Pfam" id="PF13391"/>
    </source>
</evidence>
<name>A0A443HR49_BYSSP</name>
<evidence type="ECO:0000313" key="2">
    <source>
        <dbReference type="EMBL" id="RWQ94264.1"/>
    </source>
</evidence>
<dbReference type="STRING" id="264951.A0A443HR49"/>
<dbReference type="GeneID" id="39601612"/>
<proteinExistence type="predicted"/>
<comment type="caution">
    <text evidence="2">The sequence shown here is derived from an EMBL/GenBank/DDBJ whole genome shotgun (WGS) entry which is preliminary data.</text>
</comment>
<dbReference type="Pfam" id="PF13391">
    <property type="entry name" value="HNH_2"/>
    <property type="match status" value="1"/>
</dbReference>
<dbReference type="InterPro" id="IPR003615">
    <property type="entry name" value="HNH_nuc"/>
</dbReference>